<proteinExistence type="predicted"/>
<protein>
    <recommendedName>
        <fullName evidence="1">BRCT domain-containing protein</fullName>
    </recommendedName>
</protein>
<feature type="domain" description="BRCT" evidence="1">
    <location>
        <begin position="748"/>
        <end position="851"/>
    </location>
</feature>
<gene>
    <name evidence="2" type="ORF">ACH5RR_023259</name>
</gene>
<dbReference type="InterPro" id="IPR036420">
    <property type="entry name" value="BRCT_dom_sf"/>
</dbReference>
<name>A0ABD2ZA64_9GENT</name>
<dbReference type="PANTHER" id="PTHR15321">
    <property type="entry name" value="TUMOR SUPPRESSOR P53-BINDING PROTEIN 1"/>
    <property type="match status" value="1"/>
</dbReference>
<evidence type="ECO:0000259" key="1">
    <source>
        <dbReference type="PROSITE" id="PS50172"/>
    </source>
</evidence>
<evidence type="ECO:0000313" key="2">
    <source>
        <dbReference type="EMBL" id="KAL3516357.1"/>
    </source>
</evidence>
<dbReference type="EMBL" id="JBJUIK010000010">
    <property type="protein sequence ID" value="KAL3516357.1"/>
    <property type="molecule type" value="Genomic_DNA"/>
</dbReference>
<keyword evidence="3" id="KW-1185">Reference proteome</keyword>
<dbReference type="AlphaFoldDB" id="A0ABD2ZA64"/>
<comment type="caution">
    <text evidence="2">The sequence shown here is derived from an EMBL/GenBank/DDBJ whole genome shotgun (WGS) entry which is preliminary data.</text>
</comment>
<dbReference type="Gene3D" id="3.40.50.10190">
    <property type="entry name" value="BRCT domain"/>
    <property type="match status" value="1"/>
</dbReference>
<dbReference type="Proteomes" id="UP001630127">
    <property type="component" value="Unassembled WGS sequence"/>
</dbReference>
<accession>A0ABD2ZA64</accession>
<dbReference type="SUPFAM" id="SSF52113">
    <property type="entry name" value="BRCT domain"/>
    <property type="match status" value="1"/>
</dbReference>
<dbReference type="InterPro" id="IPR001357">
    <property type="entry name" value="BRCT_dom"/>
</dbReference>
<dbReference type="PANTHER" id="PTHR15321:SF3">
    <property type="entry name" value="TP53-BINDING PROTEIN 1"/>
    <property type="match status" value="1"/>
</dbReference>
<dbReference type="InterPro" id="IPR047252">
    <property type="entry name" value="TP53BP1-like"/>
</dbReference>
<dbReference type="SMART" id="SM00292">
    <property type="entry name" value="BRCT"/>
    <property type="match status" value="1"/>
</dbReference>
<sequence length="893" mass="99844">MRSSALIGFRSPQFSEDAAWLPTWLQQQNVEPFDERINRGETPFVQRVKVINFHLRLSSDANSEFLPSPLGDSSQVQRLTLLKQPLGPSVLSEGKINHSNEECSTSFVNCSPNSRPFNGNHIMRHEENVGCCQVDDISVAVELSIAASEALVIHEMMTGLLAKPLPASTVLEAAIQVKQARLDTWKEASQCSSMDIGETCFLSDLDDLAMEDVYENVGLSGVDNPNHDINVSQVKDSFDSENDRHEGNLEHDFGKSLDDFEKQIADEGLRDEIRVEDSSASEISCGNRHEVLPNISTLCLDPMTEDCSTSPPLHCSEQENLQLSALFEVVDYGMSEDDFCEAHVKSSLARTSEVSEKYNTEMDFPPGRFQSRWFGGWTWKEDNKSFARMQHQKTRGIPKPFVGETSYLSESADVAPDENSVLQKQCRGTTLCSRSSIPSEVYCNKADKEILLSQDVMRSSSLSLNDPLCSVVACSFSSENICSTAILKHESGMLSRNCSISKSEYTTDNFQRKSTVIEVVRTEECIVPVTYSELLPAVGLQLTSLRPHSVMFANPGDSLVKENSCHRTFPLETVPKSSMVENPFFNLRETKNFNKAAENGAFTTILGGKEKILTAILDHREEKSILQATSEGLLLNKEKISTPILYHKEENFTVQGASEGLLLKKEPHKVQPNCENKNSTRVRARKCVRFVGTGANNPPEKKCPKQQTALKNCHTSRAFKRLRTTNQCSQSGAQELKWCQTNCFNKNGKRLLFQNMEFLLTGFSNKKEKQYEGLIRKHGGIILSDIPSPNSRGSRSSRFNPHMLPVVLSLKKLQTIKFLYGCAVNAFVLKADWLTDSIVACSILPPQRYSILPRRHGGCSTRIQKPLGYNFHQPTFDNLGIMLHGKNNFCIEM</sequence>
<organism evidence="2 3">
    <name type="scientific">Cinchona calisaya</name>
    <dbReference type="NCBI Taxonomy" id="153742"/>
    <lineage>
        <taxon>Eukaryota</taxon>
        <taxon>Viridiplantae</taxon>
        <taxon>Streptophyta</taxon>
        <taxon>Embryophyta</taxon>
        <taxon>Tracheophyta</taxon>
        <taxon>Spermatophyta</taxon>
        <taxon>Magnoliopsida</taxon>
        <taxon>eudicotyledons</taxon>
        <taxon>Gunneridae</taxon>
        <taxon>Pentapetalae</taxon>
        <taxon>asterids</taxon>
        <taxon>lamiids</taxon>
        <taxon>Gentianales</taxon>
        <taxon>Rubiaceae</taxon>
        <taxon>Cinchonoideae</taxon>
        <taxon>Cinchoneae</taxon>
        <taxon>Cinchona</taxon>
    </lineage>
</organism>
<reference evidence="2 3" key="1">
    <citation type="submission" date="2024-11" db="EMBL/GenBank/DDBJ databases">
        <title>A near-complete genome assembly of Cinchona calisaya.</title>
        <authorList>
            <person name="Lian D.C."/>
            <person name="Zhao X.W."/>
            <person name="Wei L."/>
        </authorList>
    </citation>
    <scope>NUCLEOTIDE SEQUENCE [LARGE SCALE GENOMIC DNA]</scope>
    <source>
        <tissue evidence="2">Nenye</tissue>
    </source>
</reference>
<dbReference type="PROSITE" id="PS50172">
    <property type="entry name" value="BRCT"/>
    <property type="match status" value="1"/>
</dbReference>
<evidence type="ECO:0000313" key="3">
    <source>
        <dbReference type="Proteomes" id="UP001630127"/>
    </source>
</evidence>